<dbReference type="Proteomes" id="UP001428341">
    <property type="component" value="Unassembled WGS sequence"/>
</dbReference>
<comment type="caution">
    <text evidence="2">The sequence shown here is derived from an EMBL/GenBank/DDBJ whole genome shotgun (WGS) entry which is preliminary data.</text>
</comment>
<name>A0AAP0QGB5_9ROSI</name>
<protein>
    <submittedName>
        <fullName evidence="2">Uncharacterized protein</fullName>
    </submittedName>
</protein>
<feature type="region of interest" description="Disordered" evidence="1">
    <location>
        <begin position="1"/>
        <end position="62"/>
    </location>
</feature>
<reference evidence="2 3" key="1">
    <citation type="submission" date="2024-05" db="EMBL/GenBank/DDBJ databases">
        <title>Haplotype-resolved chromosome-level genome assembly of Huyou (Citrus changshanensis).</title>
        <authorList>
            <person name="Miao C."/>
            <person name="Chen W."/>
            <person name="Wu Y."/>
            <person name="Wang L."/>
            <person name="Zhao S."/>
            <person name="Grierson D."/>
            <person name="Xu C."/>
            <person name="Chen K."/>
        </authorList>
    </citation>
    <scope>NUCLEOTIDE SEQUENCE [LARGE SCALE GENOMIC DNA]</scope>
    <source>
        <strain evidence="2">01-14</strain>
        <tissue evidence="2">Leaf</tissue>
    </source>
</reference>
<evidence type="ECO:0000256" key="1">
    <source>
        <dbReference type="SAM" id="MobiDB-lite"/>
    </source>
</evidence>
<proteinExistence type="predicted"/>
<gene>
    <name evidence="2" type="ORF">WN944_025083</name>
</gene>
<sequence length="195" mass="21935">MDNHKKTVAPPKNKEKMISRDSKGSTQTMLFGSKGKPVTRNKKVATSEHTTLKPSREIHNIPPPQVVLAHQINTLLSPWKKNISRNKSKSSITHYLEPTLIPTSLDPKYHSAIILKNNSENGTVQAPPSIPPKPNPNEEPPDIGDRDMDKVEEDSSDSEYMEESEDDESETSDESQFFVEEDNMDVNQQGFEPLE</sequence>
<evidence type="ECO:0000313" key="2">
    <source>
        <dbReference type="EMBL" id="KAK9181942.1"/>
    </source>
</evidence>
<feature type="compositionally biased region" description="Acidic residues" evidence="1">
    <location>
        <begin position="150"/>
        <end position="184"/>
    </location>
</feature>
<dbReference type="AlphaFoldDB" id="A0AAP0QGB5"/>
<feature type="region of interest" description="Disordered" evidence="1">
    <location>
        <begin position="118"/>
        <end position="195"/>
    </location>
</feature>
<feature type="compositionally biased region" description="Polar residues" evidence="1">
    <location>
        <begin position="185"/>
        <end position="195"/>
    </location>
</feature>
<feature type="compositionally biased region" description="Basic and acidic residues" evidence="1">
    <location>
        <begin position="50"/>
        <end position="59"/>
    </location>
</feature>
<feature type="compositionally biased region" description="Basic and acidic residues" evidence="1">
    <location>
        <begin position="12"/>
        <end position="23"/>
    </location>
</feature>
<dbReference type="EMBL" id="JBCGBO010000024">
    <property type="protein sequence ID" value="KAK9181942.1"/>
    <property type="molecule type" value="Genomic_DNA"/>
</dbReference>
<organism evidence="2 3">
    <name type="scientific">Citrus x changshan-huyou</name>
    <dbReference type="NCBI Taxonomy" id="2935761"/>
    <lineage>
        <taxon>Eukaryota</taxon>
        <taxon>Viridiplantae</taxon>
        <taxon>Streptophyta</taxon>
        <taxon>Embryophyta</taxon>
        <taxon>Tracheophyta</taxon>
        <taxon>Spermatophyta</taxon>
        <taxon>Magnoliopsida</taxon>
        <taxon>eudicotyledons</taxon>
        <taxon>Gunneridae</taxon>
        <taxon>Pentapetalae</taxon>
        <taxon>rosids</taxon>
        <taxon>malvids</taxon>
        <taxon>Sapindales</taxon>
        <taxon>Rutaceae</taxon>
        <taxon>Aurantioideae</taxon>
        <taxon>Citrus</taxon>
    </lineage>
</organism>
<evidence type="ECO:0000313" key="3">
    <source>
        <dbReference type="Proteomes" id="UP001428341"/>
    </source>
</evidence>
<accession>A0AAP0QGB5</accession>
<keyword evidence="3" id="KW-1185">Reference proteome</keyword>
<feature type="compositionally biased region" description="Pro residues" evidence="1">
    <location>
        <begin position="128"/>
        <end position="138"/>
    </location>
</feature>